<evidence type="ECO:0000313" key="11">
    <source>
        <dbReference type="Proteomes" id="UP000663868"/>
    </source>
</evidence>
<feature type="compositionally biased region" description="Basic and acidic residues" evidence="7">
    <location>
        <begin position="605"/>
        <end position="616"/>
    </location>
</feature>
<feature type="compositionally biased region" description="Polar residues" evidence="7">
    <location>
        <begin position="561"/>
        <end position="571"/>
    </location>
</feature>
<reference evidence="10" key="1">
    <citation type="submission" date="2021-02" db="EMBL/GenBank/DDBJ databases">
        <authorList>
            <person name="Nowell W R."/>
        </authorList>
    </citation>
    <scope>NUCLEOTIDE SEQUENCE</scope>
</reference>
<gene>
    <name evidence="10" type="ORF">KXQ929_LOCUS17993</name>
</gene>
<feature type="domain" description="DAMP1 SANT/Myb-like" evidence="9">
    <location>
        <begin position="123"/>
        <end position="201"/>
    </location>
</feature>
<dbReference type="FunFam" id="1.10.10.60:FF:000087">
    <property type="entry name" value="DNA methyltransferase 1-associated protein 1"/>
    <property type="match status" value="1"/>
</dbReference>
<feature type="compositionally biased region" description="Basic and acidic residues" evidence="7">
    <location>
        <begin position="631"/>
        <end position="644"/>
    </location>
</feature>
<feature type="compositionally biased region" description="Basic residues" evidence="7">
    <location>
        <begin position="30"/>
        <end position="39"/>
    </location>
</feature>
<evidence type="ECO:0000256" key="3">
    <source>
        <dbReference type="ARBA" id="ARBA00023015"/>
    </source>
</evidence>
<feature type="region of interest" description="Disordered" evidence="7">
    <location>
        <begin position="13"/>
        <end position="44"/>
    </location>
</feature>
<evidence type="ECO:0000256" key="1">
    <source>
        <dbReference type="ARBA" id="ARBA00004123"/>
    </source>
</evidence>
<dbReference type="AlphaFoldDB" id="A0A819CC14"/>
<comment type="subcellular location">
    <subcellularLocation>
        <location evidence="1">Nucleus</location>
    </subcellularLocation>
</comment>
<evidence type="ECO:0000256" key="6">
    <source>
        <dbReference type="ARBA" id="ARBA00067416"/>
    </source>
</evidence>
<feature type="compositionally biased region" description="Polar residues" evidence="7">
    <location>
        <begin position="693"/>
        <end position="713"/>
    </location>
</feature>
<keyword evidence="5" id="KW-0539">Nucleus</keyword>
<dbReference type="GO" id="GO:0035267">
    <property type="term" value="C:NuA4 histone acetyltransferase complex"/>
    <property type="evidence" value="ECO:0007669"/>
    <property type="project" value="InterPro"/>
</dbReference>
<dbReference type="InterPro" id="IPR008468">
    <property type="entry name" value="DMAP1"/>
</dbReference>
<evidence type="ECO:0000259" key="8">
    <source>
        <dbReference type="Pfam" id="PF05499"/>
    </source>
</evidence>
<sequence length="731" mass="84535">MANADVLDILSDTLTPTNRGSANKDEIIREKKKGPKKSIRRPEGMKREVWSLIAPDDRESVPIVPTDTKSGGNSYARWIKHSAMKVRPWQWTPFNNSARGPNDTFILYHWQHKTDPNDPQQEYAFAKFNKHVDVLTYTDNEYEQYLQDKDWTRTETDVLFELCRKFELKFLIIHDRWNNILYPDRSVEDLKERYYTICTTLDYARTKRHTDKYNFDAAHERRRKEQLNKLLSRTKAEEEEELYLMNELKRIENERKERERIISHDVQKFVQQQDPGIITTTTTTATTPIQRTVSSSSRRSSINQDYLQRLNSSSNRTPTTQRTTTFEPPAGIKFPEFKRPGVFLRSQRMILPTSIPNKKLAVIDQVLKQCQLERNPMACEEIVDEFNDLRSDIVLLFDLKNALNSAEYELQTSLHRLKSENGPTNVALSSTQPLSASSTSSNDNSKTQFDFLLSQPSTPIDNVTSPRLSDSFEPSNNVRSSTSKSLRRISAMQNNEISETQVSNVVSRTQLVNGLNIELYFNIGQQKWKCTFYKPLVETLGIQYNKCVEFDDEVPSEESPNKQSLSENNNAVDGAKEDDADEEARIDKLSQQKQNQNQNQNNEQEPEHNNRENNGEEHDDEEDTNNEPDNNDNKKDAENNEQDSKSNVNKNVGEHNDEEEEAAENNEQDSKPNVDKNEEEHDDEEDFNKELKTNNAEKNQPNSEQDMNNNNDGDNAEVPVKNTNNDDDDNE</sequence>
<organism evidence="10 11">
    <name type="scientific">Adineta steineri</name>
    <dbReference type="NCBI Taxonomy" id="433720"/>
    <lineage>
        <taxon>Eukaryota</taxon>
        <taxon>Metazoa</taxon>
        <taxon>Spiralia</taxon>
        <taxon>Gnathifera</taxon>
        <taxon>Rotifera</taxon>
        <taxon>Eurotatoria</taxon>
        <taxon>Bdelloidea</taxon>
        <taxon>Adinetida</taxon>
        <taxon>Adinetidae</taxon>
        <taxon>Adineta</taxon>
    </lineage>
</organism>
<protein>
    <recommendedName>
        <fullName evidence="6">DNA methyltransferase 1-associated protein 1</fullName>
    </recommendedName>
</protein>
<accession>A0A819CC14</accession>
<name>A0A819CC14_9BILA</name>
<feature type="compositionally biased region" description="Low complexity" evidence="7">
    <location>
        <begin position="316"/>
        <end position="325"/>
    </location>
</feature>
<dbReference type="Gene3D" id="1.10.10.60">
    <property type="entry name" value="Homeodomain-like"/>
    <property type="match status" value="1"/>
</dbReference>
<dbReference type="GO" id="GO:0006338">
    <property type="term" value="P:chromatin remodeling"/>
    <property type="evidence" value="ECO:0007669"/>
    <property type="project" value="InterPro"/>
</dbReference>
<dbReference type="PANTHER" id="PTHR12855">
    <property type="entry name" value="DNA METHYLTRANSFERASE 1-ASSOCIATED PROTEIN 1 FAMILY MEMBER"/>
    <property type="match status" value="1"/>
</dbReference>
<feature type="compositionally biased region" description="Low complexity" evidence="7">
    <location>
        <begin position="427"/>
        <end position="445"/>
    </location>
</feature>
<evidence type="ECO:0000256" key="5">
    <source>
        <dbReference type="ARBA" id="ARBA00023242"/>
    </source>
</evidence>
<evidence type="ECO:0000313" key="10">
    <source>
        <dbReference type="EMBL" id="CAF3817084.1"/>
    </source>
</evidence>
<feature type="compositionally biased region" description="Acidic residues" evidence="7">
    <location>
        <begin position="656"/>
        <end position="667"/>
    </location>
</feature>
<dbReference type="Proteomes" id="UP000663868">
    <property type="component" value="Unassembled WGS sequence"/>
</dbReference>
<feature type="region of interest" description="Disordered" evidence="7">
    <location>
        <begin position="554"/>
        <end position="731"/>
    </location>
</feature>
<feature type="compositionally biased region" description="Basic and acidic residues" evidence="7">
    <location>
        <begin position="668"/>
        <end position="679"/>
    </location>
</feature>
<feature type="compositionally biased region" description="Acidic residues" evidence="7">
    <location>
        <begin position="617"/>
        <end position="630"/>
    </location>
</feature>
<dbReference type="PANTHER" id="PTHR12855:SF10">
    <property type="entry name" value="DNA METHYLTRANSFERASE 1-ASSOCIATED PROTEIN 1"/>
    <property type="match status" value="1"/>
</dbReference>
<feature type="compositionally biased region" description="Low complexity" evidence="7">
    <location>
        <begin position="591"/>
        <end position="603"/>
    </location>
</feature>
<keyword evidence="4" id="KW-0804">Transcription</keyword>
<proteinExistence type="predicted"/>
<keyword evidence="3" id="KW-0805">Transcription regulation</keyword>
<feature type="region of interest" description="Disordered" evidence="7">
    <location>
        <begin position="310"/>
        <end position="331"/>
    </location>
</feature>
<feature type="domain" description="DNA methyltransferase 1-associated 1" evidence="8">
    <location>
        <begin position="240"/>
        <end position="419"/>
    </location>
</feature>
<dbReference type="GO" id="GO:0000812">
    <property type="term" value="C:Swr1 complex"/>
    <property type="evidence" value="ECO:0007669"/>
    <property type="project" value="TreeGrafter"/>
</dbReference>
<evidence type="ECO:0000256" key="7">
    <source>
        <dbReference type="SAM" id="MobiDB-lite"/>
    </source>
</evidence>
<dbReference type="Pfam" id="PF16282">
    <property type="entry name" value="SANT_DAMP1_like"/>
    <property type="match status" value="1"/>
</dbReference>
<dbReference type="InterPro" id="IPR027109">
    <property type="entry name" value="Swc4/Dmap1"/>
</dbReference>
<feature type="compositionally biased region" description="Polar residues" evidence="7">
    <location>
        <begin position="454"/>
        <end position="484"/>
    </location>
</feature>
<dbReference type="GO" id="GO:0000122">
    <property type="term" value="P:negative regulation of transcription by RNA polymerase II"/>
    <property type="evidence" value="ECO:0007669"/>
    <property type="project" value="TreeGrafter"/>
</dbReference>
<dbReference type="EMBL" id="CAJOBB010001152">
    <property type="protein sequence ID" value="CAF3817084.1"/>
    <property type="molecule type" value="Genomic_DNA"/>
</dbReference>
<evidence type="ECO:0000256" key="2">
    <source>
        <dbReference type="ARBA" id="ARBA00022853"/>
    </source>
</evidence>
<dbReference type="InterPro" id="IPR032563">
    <property type="entry name" value="DAMP1_SANT-like"/>
</dbReference>
<evidence type="ECO:0000256" key="4">
    <source>
        <dbReference type="ARBA" id="ARBA00023163"/>
    </source>
</evidence>
<keyword evidence="2" id="KW-0156">Chromatin regulator</keyword>
<evidence type="ECO:0000259" key="9">
    <source>
        <dbReference type="Pfam" id="PF16282"/>
    </source>
</evidence>
<dbReference type="GO" id="GO:0006281">
    <property type="term" value="P:DNA repair"/>
    <property type="evidence" value="ECO:0007669"/>
    <property type="project" value="InterPro"/>
</dbReference>
<comment type="caution">
    <text evidence="10">The sequence shown here is derived from an EMBL/GenBank/DDBJ whole genome shotgun (WGS) entry which is preliminary data.</text>
</comment>
<dbReference type="GO" id="GO:0003714">
    <property type="term" value="F:transcription corepressor activity"/>
    <property type="evidence" value="ECO:0007669"/>
    <property type="project" value="TreeGrafter"/>
</dbReference>
<feature type="region of interest" description="Disordered" evidence="7">
    <location>
        <begin position="420"/>
        <end position="487"/>
    </location>
</feature>
<dbReference type="Pfam" id="PF05499">
    <property type="entry name" value="DMAP1"/>
    <property type="match status" value="1"/>
</dbReference>